<dbReference type="InterPro" id="IPR014044">
    <property type="entry name" value="CAP_dom"/>
</dbReference>
<sequence length="282" mass="31931">MELLAHLLYPGKHNNYHPHATRTPFLILVFLFLVAFGSINSVFFSSRPKILGFATNIYTKEVIDLTNKERVKAGLEVVKESVTLDKVAQAKAEDMFVKNYWAHASPEGVMPWFFFQKEEYHYLYAGENLARDFYTSGAVVAAWMASPSHKENLLSPNYQETGVAVMNGQFDGKDTTLIVQMFGTPLSSNVEVSQTEVEPRTASFFTSLSPEKKVQGLPIETLGLTQKVYLGFSLVLMAFFLFDSFILIKNQVKHRARHPFFHTILLGFIVFLIVYLNKGLIV</sequence>
<keyword evidence="1" id="KW-1133">Transmembrane helix</keyword>
<organism evidence="3 4">
    <name type="scientific">Candidatus Woykebacteria bacterium RIFCSPHIGHO2_02_FULL_43_16b</name>
    <dbReference type="NCBI Taxonomy" id="1802601"/>
    <lineage>
        <taxon>Bacteria</taxon>
        <taxon>Candidatus Woykeibacteriota</taxon>
    </lineage>
</organism>
<feature type="transmembrane region" description="Helical" evidence="1">
    <location>
        <begin position="260"/>
        <end position="277"/>
    </location>
</feature>
<dbReference type="PANTHER" id="PTHR31157:SF1">
    <property type="entry name" value="SCP DOMAIN-CONTAINING PROTEIN"/>
    <property type="match status" value="1"/>
</dbReference>
<dbReference type="InterPro" id="IPR035940">
    <property type="entry name" value="CAP_sf"/>
</dbReference>
<evidence type="ECO:0000313" key="4">
    <source>
        <dbReference type="Proteomes" id="UP000177821"/>
    </source>
</evidence>
<dbReference type="CDD" id="cd05379">
    <property type="entry name" value="CAP_bacterial"/>
    <property type="match status" value="1"/>
</dbReference>
<keyword evidence="1" id="KW-0472">Membrane</keyword>
<proteinExistence type="predicted"/>
<feature type="transmembrane region" description="Helical" evidence="1">
    <location>
        <begin position="25"/>
        <end position="44"/>
    </location>
</feature>
<name>A0A1G1WP47_9BACT</name>
<feature type="transmembrane region" description="Helical" evidence="1">
    <location>
        <begin position="228"/>
        <end position="248"/>
    </location>
</feature>
<keyword evidence="1" id="KW-0812">Transmembrane</keyword>
<evidence type="ECO:0000256" key="1">
    <source>
        <dbReference type="SAM" id="Phobius"/>
    </source>
</evidence>
<accession>A0A1G1WP47</accession>
<dbReference type="SUPFAM" id="SSF55797">
    <property type="entry name" value="PR-1-like"/>
    <property type="match status" value="1"/>
</dbReference>
<protein>
    <recommendedName>
        <fullName evidence="2">SCP domain-containing protein</fullName>
    </recommendedName>
</protein>
<dbReference type="Pfam" id="PF00188">
    <property type="entry name" value="CAP"/>
    <property type="match status" value="1"/>
</dbReference>
<gene>
    <name evidence="3" type="ORF">A3J50_00690</name>
</gene>
<dbReference type="EMBL" id="MHCX01000024">
    <property type="protein sequence ID" value="OGY29469.1"/>
    <property type="molecule type" value="Genomic_DNA"/>
</dbReference>
<dbReference type="Proteomes" id="UP000177821">
    <property type="component" value="Unassembled WGS sequence"/>
</dbReference>
<dbReference type="Gene3D" id="3.40.33.10">
    <property type="entry name" value="CAP"/>
    <property type="match status" value="1"/>
</dbReference>
<comment type="caution">
    <text evidence="3">The sequence shown here is derived from an EMBL/GenBank/DDBJ whole genome shotgun (WGS) entry which is preliminary data.</text>
</comment>
<dbReference type="PANTHER" id="PTHR31157">
    <property type="entry name" value="SCP DOMAIN-CONTAINING PROTEIN"/>
    <property type="match status" value="1"/>
</dbReference>
<reference evidence="3 4" key="1">
    <citation type="journal article" date="2016" name="Nat. Commun.">
        <title>Thousands of microbial genomes shed light on interconnected biogeochemical processes in an aquifer system.</title>
        <authorList>
            <person name="Anantharaman K."/>
            <person name="Brown C.T."/>
            <person name="Hug L.A."/>
            <person name="Sharon I."/>
            <person name="Castelle C.J."/>
            <person name="Probst A.J."/>
            <person name="Thomas B.C."/>
            <person name="Singh A."/>
            <person name="Wilkins M.J."/>
            <person name="Karaoz U."/>
            <person name="Brodie E.L."/>
            <person name="Williams K.H."/>
            <person name="Hubbard S.S."/>
            <person name="Banfield J.F."/>
        </authorList>
    </citation>
    <scope>NUCLEOTIDE SEQUENCE [LARGE SCALE GENOMIC DNA]</scope>
</reference>
<evidence type="ECO:0000259" key="2">
    <source>
        <dbReference type="Pfam" id="PF00188"/>
    </source>
</evidence>
<dbReference type="AlphaFoldDB" id="A0A1G1WP47"/>
<feature type="domain" description="SCP" evidence="2">
    <location>
        <begin position="64"/>
        <end position="181"/>
    </location>
</feature>
<evidence type="ECO:0000313" key="3">
    <source>
        <dbReference type="EMBL" id="OGY29469.1"/>
    </source>
</evidence>